<dbReference type="CDD" id="cd16030">
    <property type="entry name" value="iduronate-2-sulfatase"/>
    <property type="match status" value="1"/>
</dbReference>
<dbReference type="GO" id="GO:0005737">
    <property type="term" value="C:cytoplasm"/>
    <property type="evidence" value="ECO:0007669"/>
    <property type="project" value="TreeGrafter"/>
</dbReference>
<name>A0A9X1MQQ6_9BACT</name>
<evidence type="ECO:0000313" key="10">
    <source>
        <dbReference type="Proteomes" id="UP001139103"/>
    </source>
</evidence>
<evidence type="ECO:0000256" key="6">
    <source>
        <dbReference type="ARBA" id="ARBA00022837"/>
    </source>
</evidence>
<feature type="signal peptide" evidence="7">
    <location>
        <begin position="1"/>
        <end position="21"/>
    </location>
</feature>
<dbReference type="InterPro" id="IPR000917">
    <property type="entry name" value="Sulfatase_N"/>
</dbReference>
<feature type="chain" id="PRO_5040753649" evidence="7">
    <location>
        <begin position="22"/>
        <end position="475"/>
    </location>
</feature>
<keyword evidence="10" id="KW-1185">Reference proteome</keyword>
<keyword evidence="6" id="KW-0106">Calcium</keyword>
<dbReference type="Pfam" id="PF00884">
    <property type="entry name" value="Sulfatase"/>
    <property type="match status" value="1"/>
</dbReference>
<organism evidence="9 10">
    <name type="scientific">Blastopirellula sediminis</name>
    <dbReference type="NCBI Taxonomy" id="2894196"/>
    <lineage>
        <taxon>Bacteria</taxon>
        <taxon>Pseudomonadati</taxon>
        <taxon>Planctomycetota</taxon>
        <taxon>Planctomycetia</taxon>
        <taxon>Pirellulales</taxon>
        <taxon>Pirellulaceae</taxon>
        <taxon>Blastopirellula</taxon>
    </lineage>
</organism>
<dbReference type="PANTHER" id="PTHR45953:SF1">
    <property type="entry name" value="IDURONATE 2-SULFATASE"/>
    <property type="match status" value="1"/>
</dbReference>
<dbReference type="AlphaFoldDB" id="A0A9X1MQQ6"/>
<dbReference type="GO" id="GO:0004423">
    <property type="term" value="F:iduronate-2-sulfatase activity"/>
    <property type="evidence" value="ECO:0007669"/>
    <property type="project" value="InterPro"/>
</dbReference>
<evidence type="ECO:0000256" key="5">
    <source>
        <dbReference type="ARBA" id="ARBA00022801"/>
    </source>
</evidence>
<keyword evidence="3" id="KW-0479">Metal-binding</keyword>
<evidence type="ECO:0000256" key="1">
    <source>
        <dbReference type="ARBA" id="ARBA00001913"/>
    </source>
</evidence>
<dbReference type="Gene3D" id="3.40.720.10">
    <property type="entry name" value="Alkaline Phosphatase, subunit A"/>
    <property type="match status" value="1"/>
</dbReference>
<proteinExistence type="inferred from homology"/>
<evidence type="ECO:0000256" key="3">
    <source>
        <dbReference type="ARBA" id="ARBA00022723"/>
    </source>
</evidence>
<dbReference type="EMBL" id="JAJKFT010000010">
    <property type="protein sequence ID" value="MCC9630692.1"/>
    <property type="molecule type" value="Genomic_DNA"/>
</dbReference>
<protein>
    <submittedName>
        <fullName evidence="9">Sulfatase</fullName>
    </submittedName>
</protein>
<dbReference type="RefSeq" id="WP_230222037.1">
    <property type="nucleotide sequence ID" value="NZ_JAJKFT010000010.1"/>
</dbReference>
<evidence type="ECO:0000256" key="2">
    <source>
        <dbReference type="ARBA" id="ARBA00008779"/>
    </source>
</evidence>
<comment type="caution">
    <text evidence="9">The sequence shown here is derived from an EMBL/GenBank/DDBJ whole genome shotgun (WGS) entry which is preliminary data.</text>
</comment>
<evidence type="ECO:0000256" key="7">
    <source>
        <dbReference type="SAM" id="SignalP"/>
    </source>
</evidence>
<accession>A0A9X1MQQ6</accession>
<sequence length="475" mass="52288">MPARPWLVAIVLSLAASSLSAADGKYNVLFIISDDLSAEALSCYGHRECKSPNIDRLAARGVKFTHTYCQYPVCGPSRAALMSSMHTSTIGVMNNGQSTNFTKNLGQRHSMSQHFRDNGYYAARVSKIYHMSIPGDITAGAPGADHAASWDEAFNCKAPEWMSEGEAAVYSNEKLNKDPDKHYGLGFGTAFYAVKTSTDGTEQADHQAADKAIELLREHKDERFFLAVGMVRPHVPLVAPAKFFGPYPADKMTLPPKIAGDWDDIPKAGISRNSKATGMTLDGQHETLSAYYASVAYMDYQVGRVLDELKKLGLDKNTIVVFTADHGYHLGEHDFWQKMSLHEESTHIPLIIAIPGQAPKVVNGLAGQIDIYPTLAELCGLKIPDYLQGVSQVAAINSPETSARDEILCQTNKGKLLRTDRYAYIAYSDGSEELYDMETDPQQYTNLAKDLASQDDLIKLREQLKKQADLAKPLK</sequence>
<dbReference type="InterPro" id="IPR035874">
    <property type="entry name" value="IDS"/>
</dbReference>
<keyword evidence="4 7" id="KW-0732">Signal</keyword>
<comment type="similarity">
    <text evidence="2">Belongs to the sulfatase family.</text>
</comment>
<evidence type="ECO:0000313" key="9">
    <source>
        <dbReference type="EMBL" id="MCC9630692.1"/>
    </source>
</evidence>
<dbReference type="Proteomes" id="UP001139103">
    <property type="component" value="Unassembled WGS sequence"/>
</dbReference>
<keyword evidence="5" id="KW-0378">Hydrolase</keyword>
<gene>
    <name evidence="9" type="ORF">LOC68_20040</name>
</gene>
<dbReference type="GO" id="GO:0046872">
    <property type="term" value="F:metal ion binding"/>
    <property type="evidence" value="ECO:0007669"/>
    <property type="project" value="UniProtKB-KW"/>
</dbReference>
<dbReference type="SUPFAM" id="SSF53649">
    <property type="entry name" value="Alkaline phosphatase-like"/>
    <property type="match status" value="1"/>
</dbReference>
<dbReference type="InterPro" id="IPR017850">
    <property type="entry name" value="Alkaline_phosphatase_core_sf"/>
</dbReference>
<dbReference type="PANTHER" id="PTHR45953">
    <property type="entry name" value="IDURONATE 2-SULFATASE"/>
    <property type="match status" value="1"/>
</dbReference>
<comment type="cofactor">
    <cofactor evidence="1">
        <name>Ca(2+)</name>
        <dbReference type="ChEBI" id="CHEBI:29108"/>
    </cofactor>
</comment>
<evidence type="ECO:0000256" key="4">
    <source>
        <dbReference type="ARBA" id="ARBA00022729"/>
    </source>
</evidence>
<evidence type="ECO:0000259" key="8">
    <source>
        <dbReference type="Pfam" id="PF00884"/>
    </source>
</evidence>
<feature type="domain" description="Sulfatase N-terminal" evidence="8">
    <location>
        <begin position="27"/>
        <end position="380"/>
    </location>
</feature>
<reference evidence="9" key="1">
    <citation type="submission" date="2021-11" db="EMBL/GenBank/DDBJ databases">
        <title>Genome sequence.</title>
        <authorList>
            <person name="Sun Q."/>
        </authorList>
    </citation>
    <scope>NUCLEOTIDE SEQUENCE</scope>
    <source>
        <strain evidence="9">JC732</strain>
    </source>
</reference>